<keyword evidence="1" id="KW-0611">Plant defense</keyword>
<dbReference type="Proteomes" id="UP000467840">
    <property type="component" value="Chromosome 7"/>
</dbReference>
<dbReference type="GO" id="GO:0006952">
    <property type="term" value="P:defense response"/>
    <property type="evidence" value="ECO:0007669"/>
    <property type="project" value="UniProtKB-KW"/>
</dbReference>
<dbReference type="SUPFAM" id="SSF52540">
    <property type="entry name" value="P-loop containing nucleoside triphosphate hydrolases"/>
    <property type="match status" value="1"/>
</dbReference>
<dbReference type="PANTHER" id="PTHR36766">
    <property type="entry name" value="PLANT BROAD-SPECTRUM MILDEW RESISTANCE PROTEIN RPW8"/>
    <property type="match status" value="1"/>
</dbReference>
<gene>
    <name evidence="3" type="ORF">GH714_004209</name>
</gene>
<feature type="region of interest" description="Disordered" evidence="2">
    <location>
        <begin position="85"/>
        <end position="108"/>
    </location>
</feature>
<evidence type="ECO:0000256" key="2">
    <source>
        <dbReference type="SAM" id="MobiDB-lite"/>
    </source>
</evidence>
<dbReference type="Gene3D" id="1.10.8.430">
    <property type="entry name" value="Helical domain of apoptotic protease-activating factors"/>
    <property type="match status" value="1"/>
</dbReference>
<keyword evidence="4" id="KW-1185">Reference proteome</keyword>
<reference evidence="3 4" key="1">
    <citation type="journal article" date="2020" name="Mol. Plant">
        <title>The Chromosome-Based Rubber Tree Genome Provides New Insights into Spurge Genome Evolution and Rubber Biosynthesis.</title>
        <authorList>
            <person name="Liu J."/>
            <person name="Shi C."/>
            <person name="Shi C.C."/>
            <person name="Li W."/>
            <person name="Zhang Q.J."/>
            <person name="Zhang Y."/>
            <person name="Li K."/>
            <person name="Lu H.F."/>
            <person name="Shi C."/>
            <person name="Zhu S.T."/>
            <person name="Xiao Z.Y."/>
            <person name="Nan H."/>
            <person name="Yue Y."/>
            <person name="Zhu X.G."/>
            <person name="Wu Y."/>
            <person name="Hong X.N."/>
            <person name="Fan G.Y."/>
            <person name="Tong Y."/>
            <person name="Zhang D."/>
            <person name="Mao C.L."/>
            <person name="Liu Y.L."/>
            <person name="Hao S.J."/>
            <person name="Liu W.Q."/>
            <person name="Lv M.Q."/>
            <person name="Zhang H.B."/>
            <person name="Liu Y."/>
            <person name="Hu-Tang G.R."/>
            <person name="Wang J.P."/>
            <person name="Wang J.H."/>
            <person name="Sun Y.H."/>
            <person name="Ni S.B."/>
            <person name="Chen W.B."/>
            <person name="Zhang X.C."/>
            <person name="Jiao Y.N."/>
            <person name="Eichler E.E."/>
            <person name="Li G.H."/>
            <person name="Liu X."/>
            <person name="Gao L.Z."/>
        </authorList>
    </citation>
    <scope>NUCLEOTIDE SEQUENCE [LARGE SCALE GENOMIC DNA]</scope>
    <source>
        <strain evidence="4">cv. GT1</strain>
        <tissue evidence="3">Leaf</tissue>
    </source>
</reference>
<evidence type="ECO:0000313" key="3">
    <source>
        <dbReference type="EMBL" id="KAF2293698.1"/>
    </source>
</evidence>
<evidence type="ECO:0000313" key="4">
    <source>
        <dbReference type="Proteomes" id="UP000467840"/>
    </source>
</evidence>
<dbReference type="EMBL" id="JAAGAX010000013">
    <property type="protein sequence ID" value="KAF2293698.1"/>
    <property type="molecule type" value="Genomic_DNA"/>
</dbReference>
<name>A0A6A6L0E7_HEVBR</name>
<feature type="compositionally biased region" description="Basic and acidic residues" evidence="2">
    <location>
        <begin position="93"/>
        <end position="108"/>
    </location>
</feature>
<evidence type="ECO:0000256" key="1">
    <source>
        <dbReference type="ARBA" id="ARBA00022821"/>
    </source>
</evidence>
<sequence length="135" mass="15297">MGTVDFHRLESISDDDCWLLFTKHAFENRRDNALANQEIIREKVINKCGGLPLAARTLGGLLRAKHEEWEDMLNSKIWNLQDDESGDGIDPFMDGRRFDSATDGERQPEDVGAKYFQDLLSRSLLQASIDGNPCL</sequence>
<dbReference type="GO" id="GO:0043531">
    <property type="term" value="F:ADP binding"/>
    <property type="evidence" value="ECO:0007669"/>
    <property type="project" value="InterPro"/>
</dbReference>
<comment type="caution">
    <text evidence="3">The sequence shown here is derived from an EMBL/GenBank/DDBJ whole genome shotgun (WGS) entry which is preliminary data.</text>
</comment>
<dbReference type="PANTHER" id="PTHR36766:SF51">
    <property type="entry name" value="DISEASE RESISTANCE RPP13-LIKE PROTEIN 1"/>
    <property type="match status" value="1"/>
</dbReference>
<dbReference type="AlphaFoldDB" id="A0A6A6L0E7"/>
<accession>A0A6A6L0E7</accession>
<dbReference type="InterPro" id="IPR027417">
    <property type="entry name" value="P-loop_NTPase"/>
</dbReference>
<protein>
    <submittedName>
        <fullName evidence="3">Uncharacterized protein</fullName>
    </submittedName>
</protein>
<proteinExistence type="predicted"/>
<organism evidence="3 4">
    <name type="scientific">Hevea brasiliensis</name>
    <name type="common">Para rubber tree</name>
    <name type="synonym">Siphonia brasiliensis</name>
    <dbReference type="NCBI Taxonomy" id="3981"/>
    <lineage>
        <taxon>Eukaryota</taxon>
        <taxon>Viridiplantae</taxon>
        <taxon>Streptophyta</taxon>
        <taxon>Embryophyta</taxon>
        <taxon>Tracheophyta</taxon>
        <taxon>Spermatophyta</taxon>
        <taxon>Magnoliopsida</taxon>
        <taxon>eudicotyledons</taxon>
        <taxon>Gunneridae</taxon>
        <taxon>Pentapetalae</taxon>
        <taxon>rosids</taxon>
        <taxon>fabids</taxon>
        <taxon>Malpighiales</taxon>
        <taxon>Euphorbiaceae</taxon>
        <taxon>Crotonoideae</taxon>
        <taxon>Micrandreae</taxon>
        <taxon>Hevea</taxon>
    </lineage>
</organism>
<dbReference type="InterPro" id="IPR042197">
    <property type="entry name" value="Apaf_helical"/>
</dbReference>